<accession>A0A6A6EQM6</accession>
<dbReference type="Gene3D" id="3.30.160.60">
    <property type="entry name" value="Classic Zinc Finger"/>
    <property type="match status" value="1"/>
</dbReference>
<feature type="region of interest" description="Disordered" evidence="9">
    <location>
        <begin position="134"/>
        <end position="216"/>
    </location>
</feature>
<organism evidence="11 12">
    <name type="scientific">Zopfia rhizophila CBS 207.26</name>
    <dbReference type="NCBI Taxonomy" id="1314779"/>
    <lineage>
        <taxon>Eukaryota</taxon>
        <taxon>Fungi</taxon>
        <taxon>Dikarya</taxon>
        <taxon>Ascomycota</taxon>
        <taxon>Pezizomycotina</taxon>
        <taxon>Dothideomycetes</taxon>
        <taxon>Dothideomycetes incertae sedis</taxon>
        <taxon>Zopfiaceae</taxon>
        <taxon>Zopfia</taxon>
    </lineage>
</organism>
<evidence type="ECO:0000313" key="11">
    <source>
        <dbReference type="EMBL" id="KAF2193333.1"/>
    </source>
</evidence>
<feature type="domain" description="C2H2-type" evidence="10">
    <location>
        <begin position="84"/>
        <end position="106"/>
    </location>
</feature>
<reference evidence="11" key="1">
    <citation type="journal article" date="2020" name="Stud. Mycol.">
        <title>101 Dothideomycetes genomes: a test case for predicting lifestyles and emergence of pathogens.</title>
        <authorList>
            <person name="Haridas S."/>
            <person name="Albert R."/>
            <person name="Binder M."/>
            <person name="Bloem J."/>
            <person name="Labutti K."/>
            <person name="Salamov A."/>
            <person name="Andreopoulos B."/>
            <person name="Baker S."/>
            <person name="Barry K."/>
            <person name="Bills G."/>
            <person name="Bluhm B."/>
            <person name="Cannon C."/>
            <person name="Castanera R."/>
            <person name="Culley D."/>
            <person name="Daum C."/>
            <person name="Ezra D."/>
            <person name="Gonzalez J."/>
            <person name="Henrissat B."/>
            <person name="Kuo A."/>
            <person name="Liang C."/>
            <person name="Lipzen A."/>
            <person name="Lutzoni F."/>
            <person name="Magnuson J."/>
            <person name="Mondo S."/>
            <person name="Nolan M."/>
            <person name="Ohm R."/>
            <person name="Pangilinan J."/>
            <person name="Park H.-J."/>
            <person name="Ramirez L."/>
            <person name="Alfaro M."/>
            <person name="Sun H."/>
            <person name="Tritt A."/>
            <person name="Yoshinaga Y."/>
            <person name="Zwiers L.-H."/>
            <person name="Turgeon B."/>
            <person name="Goodwin S."/>
            <person name="Spatafora J."/>
            <person name="Crous P."/>
            <person name="Grigoriev I."/>
        </authorList>
    </citation>
    <scope>NUCLEOTIDE SEQUENCE</scope>
    <source>
        <strain evidence="11">CBS 207.26</strain>
    </source>
</reference>
<dbReference type="PANTHER" id="PTHR13182:SF8">
    <property type="entry name" value="CYTOPLASMIC 60S SUBUNIT BIOGENESIS FACTOR ZNF622"/>
    <property type="match status" value="1"/>
</dbReference>
<comment type="similarity">
    <text evidence="8">Belongs to the REI1 family.</text>
</comment>
<evidence type="ECO:0000256" key="9">
    <source>
        <dbReference type="SAM" id="MobiDB-lite"/>
    </source>
</evidence>
<feature type="region of interest" description="Disordered" evidence="9">
    <location>
        <begin position="478"/>
        <end position="505"/>
    </location>
</feature>
<dbReference type="GO" id="GO:0030687">
    <property type="term" value="C:preribosome, large subunit precursor"/>
    <property type="evidence" value="ECO:0007669"/>
    <property type="project" value="TreeGrafter"/>
</dbReference>
<feature type="domain" description="C2H2-type" evidence="10">
    <location>
        <begin position="19"/>
        <end position="41"/>
    </location>
</feature>
<evidence type="ECO:0000256" key="1">
    <source>
        <dbReference type="ARBA" id="ARBA00004496"/>
    </source>
</evidence>
<evidence type="ECO:0000256" key="5">
    <source>
        <dbReference type="ARBA" id="ARBA00022737"/>
    </source>
</evidence>
<feature type="region of interest" description="Disordered" evidence="9">
    <location>
        <begin position="334"/>
        <end position="398"/>
    </location>
</feature>
<keyword evidence="6" id="KW-0863">Zinc-finger</keyword>
<keyword evidence="7" id="KW-0862">Zinc</keyword>
<dbReference type="EMBL" id="ML994613">
    <property type="protein sequence ID" value="KAF2193333.1"/>
    <property type="molecule type" value="Genomic_DNA"/>
</dbReference>
<dbReference type="InterPro" id="IPR022755">
    <property type="entry name" value="Znf_C2H2_jaz"/>
</dbReference>
<evidence type="ECO:0000256" key="6">
    <source>
        <dbReference type="ARBA" id="ARBA00022771"/>
    </source>
</evidence>
<evidence type="ECO:0000256" key="3">
    <source>
        <dbReference type="ARBA" id="ARBA00022517"/>
    </source>
</evidence>
<comment type="subcellular location">
    <subcellularLocation>
        <location evidence="1">Cytoplasm</location>
    </subcellularLocation>
</comment>
<keyword evidence="4" id="KW-0479">Metal-binding</keyword>
<evidence type="ECO:0000256" key="7">
    <source>
        <dbReference type="ARBA" id="ARBA00022833"/>
    </source>
</evidence>
<dbReference type="InterPro" id="IPR040025">
    <property type="entry name" value="Znf622/Rei1/Reh1"/>
</dbReference>
<keyword evidence="3" id="KW-0690">Ribosome biogenesis</keyword>
<evidence type="ECO:0000256" key="4">
    <source>
        <dbReference type="ARBA" id="ARBA00022723"/>
    </source>
</evidence>
<dbReference type="Proteomes" id="UP000800200">
    <property type="component" value="Unassembled WGS sequence"/>
</dbReference>
<evidence type="ECO:0000256" key="2">
    <source>
        <dbReference type="ARBA" id="ARBA00022490"/>
    </source>
</evidence>
<dbReference type="OrthoDB" id="19329at2759"/>
<keyword evidence="5" id="KW-0677">Repeat</keyword>
<dbReference type="InterPro" id="IPR036236">
    <property type="entry name" value="Znf_C2H2_sf"/>
</dbReference>
<dbReference type="InterPro" id="IPR013087">
    <property type="entry name" value="Znf_C2H2_type"/>
</dbReference>
<dbReference type="GO" id="GO:0003676">
    <property type="term" value="F:nucleic acid binding"/>
    <property type="evidence" value="ECO:0007669"/>
    <property type="project" value="InterPro"/>
</dbReference>
<dbReference type="PANTHER" id="PTHR13182">
    <property type="entry name" value="ZINC FINGER PROTEIN 622"/>
    <property type="match status" value="1"/>
</dbReference>
<keyword evidence="2" id="KW-0963">Cytoplasm</keyword>
<protein>
    <recommendedName>
        <fullName evidence="10">C2H2-type domain-containing protein</fullName>
    </recommendedName>
</protein>
<proteinExistence type="inferred from homology"/>
<dbReference type="Pfam" id="PF12171">
    <property type="entry name" value="zf-C2H2_jaz"/>
    <property type="match status" value="1"/>
</dbReference>
<evidence type="ECO:0000259" key="10">
    <source>
        <dbReference type="PROSITE" id="PS00028"/>
    </source>
</evidence>
<dbReference type="GO" id="GO:0005737">
    <property type="term" value="C:cytoplasm"/>
    <property type="evidence" value="ECO:0007669"/>
    <property type="project" value="UniProtKB-SubCell"/>
</dbReference>
<dbReference type="PROSITE" id="PS00028">
    <property type="entry name" value="ZINC_FINGER_C2H2_1"/>
    <property type="match status" value="2"/>
</dbReference>
<dbReference type="InterPro" id="IPR003604">
    <property type="entry name" value="Matrin/U1-like-C_Znf_C2H2"/>
</dbReference>
<evidence type="ECO:0000256" key="8">
    <source>
        <dbReference type="ARBA" id="ARBA00034126"/>
    </source>
</evidence>
<dbReference type="InterPro" id="IPR041661">
    <property type="entry name" value="ZN622/Rei1/Reh1_Znf-C2H2"/>
</dbReference>
<name>A0A6A6EQM6_9PEZI</name>
<gene>
    <name evidence="11" type="ORF">K469DRAFT_651664</name>
</gene>
<dbReference type="GO" id="GO:0042273">
    <property type="term" value="P:ribosomal large subunit biogenesis"/>
    <property type="evidence" value="ECO:0007669"/>
    <property type="project" value="TreeGrafter"/>
</dbReference>
<feature type="compositionally biased region" description="Polar residues" evidence="9">
    <location>
        <begin position="200"/>
        <end position="216"/>
    </location>
</feature>
<evidence type="ECO:0000313" key="12">
    <source>
        <dbReference type="Proteomes" id="UP000800200"/>
    </source>
</evidence>
<dbReference type="Pfam" id="PF12756">
    <property type="entry name" value="zf-C2H2_2"/>
    <property type="match status" value="1"/>
</dbReference>
<feature type="compositionally biased region" description="Basic and acidic residues" evidence="9">
    <location>
        <begin position="141"/>
        <end position="175"/>
    </location>
</feature>
<dbReference type="SUPFAM" id="SSF57667">
    <property type="entry name" value="beta-beta-alpha zinc fingers"/>
    <property type="match status" value="1"/>
</dbReference>
<dbReference type="SMART" id="SM00355">
    <property type="entry name" value="ZnF_C2H2"/>
    <property type="match status" value="4"/>
</dbReference>
<sequence>MASETTMQPNVQSTHPFTCNSCQVAFKRSEDQRAHMQTDWHRYNLKRRVASLPPLSSEIFTEKVLANKASAAATAAKASFEKYCQACQKSYYSENAYNNHLNSQKHKSNVIKAHKASHDDNASITGSVMSSAFSLGEPMVDPDRNGVDQEAEKEFSEVVDGLKHTSLEDKSEPVSRRPTRPHHSVADNLPEHPLSRTRPDSTSVQEDDNSSVASSTKPKLEPLFDCLFCNYRSPNFSLNVHHMGRFHGMFIPEQQYLEDAQGLIEYLHSKINEEHRCLKCGKVKHTASGIQTHMRDRGHCMIASESVEEFMDIGQFYDFRSTYPDAEEFQTIAREAEESDDSESTADGGVKLGAPRKTSTNADDHAMSGDEDEGWETDSTISSVPTDEITAVPIDDRSHRYKLLSRSRHHSHGDPRPHRNADGFHSHAHATPVAVYHDDYELYLPSGRTAGHRSLNRYYRQNLRNYPGVAERMESRRAITAGSSEDSDGDVNMDHEDQGRGRQLVTRASGGLGMIGVSDVKKAEIRAVEKRERKREQRARNKYQAGNEKRANFQKHFRVSSRICERGLRHILIFVRIRSYSNRLSRSFLFVAQVVCVCMVRDTWIFRF</sequence>
<dbReference type="AlphaFoldDB" id="A0A6A6EQM6"/>
<dbReference type="GO" id="GO:0008270">
    <property type="term" value="F:zinc ion binding"/>
    <property type="evidence" value="ECO:0007669"/>
    <property type="project" value="UniProtKB-KW"/>
</dbReference>
<keyword evidence="12" id="KW-1185">Reference proteome</keyword>
<dbReference type="SMART" id="SM00451">
    <property type="entry name" value="ZnF_U1"/>
    <property type="match status" value="2"/>
</dbReference>
<feature type="compositionally biased region" description="Basic and acidic residues" evidence="9">
    <location>
        <begin position="189"/>
        <end position="199"/>
    </location>
</feature>